<keyword evidence="5 7" id="KW-0472">Membrane</keyword>
<dbReference type="InterPro" id="IPR004331">
    <property type="entry name" value="SPX_dom"/>
</dbReference>
<protein>
    <submittedName>
        <fullName evidence="9">VTC domain-containing protein</fullName>
    </submittedName>
</protein>
<comment type="caution">
    <text evidence="9">The sequence shown here is derived from an EMBL/GenBank/DDBJ whole genome shotgun (WGS) entry which is preliminary data.</text>
</comment>
<feature type="compositionally biased region" description="Acidic residues" evidence="6">
    <location>
        <begin position="41"/>
        <end position="52"/>
    </location>
</feature>
<dbReference type="EMBL" id="JBBPEH010000009">
    <property type="protein sequence ID" value="KAK7533911.1"/>
    <property type="molecule type" value="Genomic_DNA"/>
</dbReference>
<dbReference type="InterPro" id="IPR018966">
    <property type="entry name" value="VTC_domain"/>
</dbReference>
<reference evidence="9 10" key="1">
    <citation type="submission" date="2024-04" db="EMBL/GenBank/DDBJ databases">
        <title>Phyllosticta paracitricarpa is synonymous to the EU quarantine fungus P. citricarpa based on phylogenomic analyses.</title>
        <authorList>
            <consortium name="Lawrence Berkeley National Laboratory"/>
            <person name="Van ingen-buijs V.A."/>
            <person name="Van westerhoven A.C."/>
            <person name="Haridas S."/>
            <person name="Skiadas P."/>
            <person name="Martin F."/>
            <person name="Groenewald J.Z."/>
            <person name="Crous P.W."/>
            <person name="Seidl M.F."/>
        </authorList>
    </citation>
    <scope>NUCLEOTIDE SEQUENCE [LARGE SCALE GENOMIC DNA]</scope>
    <source>
        <strain evidence="9 10">CPC 17464</strain>
    </source>
</reference>
<dbReference type="CDD" id="cd07892">
    <property type="entry name" value="PolyPPase_VTC2-3_like"/>
    <property type="match status" value="1"/>
</dbReference>
<evidence type="ECO:0000313" key="9">
    <source>
        <dbReference type="EMBL" id="KAK7533911.1"/>
    </source>
</evidence>
<feature type="domain" description="SPX" evidence="8">
    <location>
        <begin position="1"/>
        <end position="175"/>
    </location>
</feature>
<sequence length="829" mass="94232">MRFGRTLRRSVYQPWEAKYIDYDKLKQLLREGASDQGSDHEDADDNWTEEDEGRFVDELVNVQLEKVNDFQNKKYQDLRDRTTKCEQKLEPLALSIKDGDDADNNGEGSAKGKKAEPSDEERRRVSKEVLKELDTITKEVSELERYSRINYTGFLKAAKKHDRKRGHIYRVRPLLQVRLGALPFNKEDYSPLLIRLSAMYSFVRQNLEGKEQRDISFSEGQSAGESFTSYKFWVHPENLLEVKTVILRRLPVLVYNPQTSKIAEGNQRDPTITSIYFDNPRFSLYTDKVEHVPDASSLRLRWYGQVSEKPEIYFEKKTIKEGDASEELRFPIKEKYIQAFLRGEYHMEKSIDKIKRTMGEHDHKAEELQKSAEAIQTFVKEKELQPVLRANYTRTAFQIPGDDRVRISLDTDLALIREDAIDSDRPCRDPEDWHRRDIDDAQMEYPFSGIRKGEINRFPFALLEIKIKGRKDYEWISDLMTSHLVKEAPRFSKFVHGVAQLFEDQVNTFPFWLSELETDIRRDPHEAFEEEQERKAKVAEDEFAVGSLFGNRASPFRASISSPVGSPAGGHSLSKYKSPSGKATAQDTRRASLAAATAQRPSARPEPDHDDSDSDAGPEDTTTGGEGNTTSPSGLRSLFPSFSYSKYAQRHRAGGTANLPPGVRDPGQWIKDQGPVRVEAKVWLANQRTFIKWQHVTILLATLSLGLYNAAGENNRVGRALAIVYTLVALFAGVWGYAMYMYRSRLIQQRSGKDFDNVLGPIIVCIGLVVALLCNFGFKYTAIMSEKHRQHDQPPTSSHNATSPSTDALVSAAVNASAQVLFSAGTDEL</sequence>
<evidence type="ECO:0000256" key="1">
    <source>
        <dbReference type="ARBA" id="ARBA00004128"/>
    </source>
</evidence>
<feature type="compositionally biased region" description="Basic and acidic residues" evidence="6">
    <location>
        <begin position="113"/>
        <end position="126"/>
    </location>
</feature>
<feature type="region of interest" description="Disordered" evidence="6">
    <location>
        <begin position="560"/>
        <end position="636"/>
    </location>
</feature>
<name>A0ABR1LHF1_9PEZI</name>
<keyword evidence="2" id="KW-0926">Vacuole</keyword>
<gene>
    <name evidence="9" type="ORF">J3D65DRAFT_669631</name>
</gene>
<dbReference type="InterPro" id="IPR003807">
    <property type="entry name" value="DUF202"/>
</dbReference>
<keyword evidence="3 7" id="KW-0812">Transmembrane</keyword>
<dbReference type="PANTHER" id="PTHR46140">
    <property type="entry name" value="VACUOLAR TRANSPORTER CHAPERONE 1-RELATED"/>
    <property type="match status" value="1"/>
</dbReference>
<evidence type="ECO:0000256" key="6">
    <source>
        <dbReference type="SAM" id="MobiDB-lite"/>
    </source>
</evidence>
<evidence type="ECO:0000256" key="7">
    <source>
        <dbReference type="SAM" id="Phobius"/>
    </source>
</evidence>
<feature type="transmembrane region" description="Helical" evidence="7">
    <location>
        <begin position="690"/>
        <end position="708"/>
    </location>
</feature>
<feature type="region of interest" description="Disordered" evidence="6">
    <location>
        <begin position="94"/>
        <end position="126"/>
    </location>
</feature>
<evidence type="ECO:0000259" key="8">
    <source>
        <dbReference type="PROSITE" id="PS51382"/>
    </source>
</evidence>
<feature type="compositionally biased region" description="Polar residues" evidence="6">
    <location>
        <begin position="575"/>
        <end position="586"/>
    </location>
</feature>
<feature type="compositionally biased region" description="Acidic residues" evidence="6">
    <location>
        <begin position="608"/>
        <end position="618"/>
    </location>
</feature>
<evidence type="ECO:0000256" key="3">
    <source>
        <dbReference type="ARBA" id="ARBA00022692"/>
    </source>
</evidence>
<dbReference type="Gene3D" id="3.20.100.30">
    <property type="entry name" value="VTC, catalytic tunnel domain"/>
    <property type="match status" value="1"/>
</dbReference>
<dbReference type="InterPro" id="IPR042267">
    <property type="entry name" value="VTC_sf"/>
</dbReference>
<evidence type="ECO:0000256" key="5">
    <source>
        <dbReference type="ARBA" id="ARBA00023136"/>
    </source>
</evidence>
<dbReference type="Proteomes" id="UP001360953">
    <property type="component" value="Unassembled WGS sequence"/>
</dbReference>
<feature type="compositionally biased region" description="Low complexity" evidence="6">
    <location>
        <begin position="619"/>
        <end position="634"/>
    </location>
</feature>
<organism evidence="9 10">
    <name type="scientific">Phyllosticta citribraziliensis</name>
    <dbReference type="NCBI Taxonomy" id="989973"/>
    <lineage>
        <taxon>Eukaryota</taxon>
        <taxon>Fungi</taxon>
        <taxon>Dikarya</taxon>
        <taxon>Ascomycota</taxon>
        <taxon>Pezizomycotina</taxon>
        <taxon>Dothideomycetes</taxon>
        <taxon>Dothideomycetes incertae sedis</taxon>
        <taxon>Botryosphaeriales</taxon>
        <taxon>Phyllostictaceae</taxon>
        <taxon>Phyllosticta</taxon>
    </lineage>
</organism>
<evidence type="ECO:0000256" key="2">
    <source>
        <dbReference type="ARBA" id="ARBA00022554"/>
    </source>
</evidence>
<keyword evidence="4 7" id="KW-1133">Transmembrane helix</keyword>
<feature type="compositionally biased region" description="Basic and acidic residues" evidence="6">
    <location>
        <begin position="31"/>
        <end position="40"/>
    </location>
</feature>
<dbReference type="GeneID" id="92036122"/>
<dbReference type="InterPro" id="IPR051572">
    <property type="entry name" value="VTC_Complex_Subunit"/>
</dbReference>
<dbReference type="CDD" id="cd14480">
    <property type="entry name" value="SPX_VTC2_like"/>
    <property type="match status" value="1"/>
</dbReference>
<dbReference type="RefSeq" id="XP_066652950.1">
    <property type="nucleotide sequence ID" value="XM_066803216.1"/>
</dbReference>
<dbReference type="Pfam" id="PF09359">
    <property type="entry name" value="VTC"/>
    <property type="match status" value="1"/>
</dbReference>
<dbReference type="PROSITE" id="PS51382">
    <property type="entry name" value="SPX"/>
    <property type="match status" value="1"/>
</dbReference>
<accession>A0ABR1LHF1</accession>
<proteinExistence type="predicted"/>
<keyword evidence="10" id="KW-1185">Reference proteome</keyword>
<evidence type="ECO:0000313" key="10">
    <source>
        <dbReference type="Proteomes" id="UP001360953"/>
    </source>
</evidence>
<comment type="subcellular location">
    <subcellularLocation>
        <location evidence="1">Vacuole membrane</location>
        <topology evidence="1">Multi-pass membrane protein</topology>
    </subcellularLocation>
</comment>
<dbReference type="PANTHER" id="PTHR46140:SF2">
    <property type="entry name" value="VACUOLAR TRANSPORTER CHAPERONE 3 COMPLEX SUBUNIT 3-RELATED"/>
    <property type="match status" value="1"/>
</dbReference>
<evidence type="ECO:0000256" key="4">
    <source>
        <dbReference type="ARBA" id="ARBA00022989"/>
    </source>
</evidence>
<dbReference type="Pfam" id="PF02656">
    <property type="entry name" value="DUF202"/>
    <property type="match status" value="1"/>
</dbReference>
<feature type="transmembrane region" description="Helical" evidence="7">
    <location>
        <begin position="720"/>
        <end position="738"/>
    </location>
</feature>
<feature type="transmembrane region" description="Helical" evidence="7">
    <location>
        <begin position="758"/>
        <end position="778"/>
    </location>
</feature>
<feature type="region of interest" description="Disordered" evidence="6">
    <location>
        <begin position="31"/>
        <end position="52"/>
    </location>
</feature>